<reference evidence="1 2" key="1">
    <citation type="journal article" date="2009" name="Stand. Genomic Sci.">
        <title>Complete genome sequence of Kangiella koreensis type strain (SW-125).</title>
        <authorList>
            <person name="Han C."/>
            <person name="Sikorski J."/>
            <person name="Lapidus A."/>
            <person name="Nolan M."/>
            <person name="Glavina Del Rio T."/>
            <person name="Tice H."/>
            <person name="Cheng J.F."/>
            <person name="Lucas S."/>
            <person name="Chen F."/>
            <person name="Copeland A."/>
            <person name="Ivanova N."/>
            <person name="Mavromatis K."/>
            <person name="Ovchinnikova G."/>
            <person name="Pati A."/>
            <person name="Bruce D."/>
            <person name="Goodwin L."/>
            <person name="Pitluck S."/>
            <person name="Chen A."/>
            <person name="Palaniappan K."/>
            <person name="Land M."/>
            <person name="Hauser L."/>
            <person name="Chang Y.J."/>
            <person name="Jeffries C.D."/>
            <person name="Chain P."/>
            <person name="Saunders E."/>
            <person name="Brettin T."/>
            <person name="Goker M."/>
            <person name="Tindall B.J."/>
            <person name="Bristow J."/>
            <person name="Eisen J.A."/>
            <person name="Markowitz V."/>
            <person name="Hugenholtz P."/>
            <person name="Kyrpides N.C."/>
            <person name="Klenk H.P."/>
            <person name="Detter J.C."/>
        </authorList>
    </citation>
    <scope>NUCLEOTIDE SEQUENCE [LARGE SCALE GENOMIC DNA]</scope>
    <source>
        <strain evidence="2">DSM 16069 / KCTC 12182 / SW-125</strain>
    </source>
</reference>
<dbReference type="Proteomes" id="UP000001231">
    <property type="component" value="Chromosome"/>
</dbReference>
<sequence length="253" mass="30106">MRDYRITKYNPINRNEHGHFLIDEWTEPEQIGKAFNGVKATKSDFFVIEEKYVLSILEVLKSLSINHLRVVDLDNSYTKWSLSRSDNAWLREDEFLEVEVYEDKSVGLSEIETIIRMNLRHFLSCRLEINNKFSLRFGFDFYMYVLCNELSAEVQDKVHTIGLFVEEIEPMYLMDKCDFYIDVVKKGDEFVDDEILLKKMTRNKIKIGLGLSAEHPGNHSFKITPENSVIFIDEFQFDFDNYEYYLNCDKIYW</sequence>
<dbReference type="STRING" id="523791.Kkor_0843"/>
<gene>
    <name evidence="1" type="ordered locus">Kkor_0843</name>
</gene>
<keyword evidence="2" id="KW-1185">Reference proteome</keyword>
<evidence type="ECO:0000313" key="1">
    <source>
        <dbReference type="EMBL" id="ACV26263.1"/>
    </source>
</evidence>
<dbReference type="EMBL" id="CP001707">
    <property type="protein sequence ID" value="ACV26263.1"/>
    <property type="molecule type" value="Genomic_DNA"/>
</dbReference>
<dbReference type="InParanoid" id="C7RAH1"/>
<dbReference type="AlphaFoldDB" id="C7RAH1"/>
<dbReference type="eggNOG" id="ENOG503344H">
    <property type="taxonomic scope" value="Bacteria"/>
</dbReference>
<dbReference type="KEGG" id="kko:Kkor_0843"/>
<organism evidence="1 2">
    <name type="scientific">Kangiella koreensis (strain DSM 16069 / JCM 12317 / KCTC 12182 / SW-125)</name>
    <dbReference type="NCBI Taxonomy" id="523791"/>
    <lineage>
        <taxon>Bacteria</taxon>
        <taxon>Pseudomonadati</taxon>
        <taxon>Pseudomonadota</taxon>
        <taxon>Gammaproteobacteria</taxon>
        <taxon>Kangiellales</taxon>
        <taxon>Kangiellaceae</taxon>
        <taxon>Kangiella</taxon>
    </lineage>
</organism>
<protein>
    <submittedName>
        <fullName evidence="1">Uncharacterized protein</fullName>
    </submittedName>
</protein>
<proteinExistence type="predicted"/>
<name>C7RAH1_KANKD</name>
<accession>C7RAH1</accession>
<dbReference type="RefSeq" id="WP_012800777.1">
    <property type="nucleotide sequence ID" value="NC_013166.1"/>
</dbReference>
<evidence type="ECO:0000313" key="2">
    <source>
        <dbReference type="Proteomes" id="UP000001231"/>
    </source>
</evidence>
<dbReference type="HOGENOM" id="CLU_1085031_0_0_6"/>
<dbReference type="OrthoDB" id="286090at2"/>